<evidence type="ECO:0000313" key="2">
    <source>
        <dbReference type="EMBL" id="CAK9215717.1"/>
    </source>
</evidence>
<dbReference type="PANTHER" id="PTHR10992">
    <property type="entry name" value="METHYLESTERASE FAMILY MEMBER"/>
    <property type="match status" value="1"/>
</dbReference>
<accession>A0ABP0U8U9</accession>
<reference evidence="2" key="1">
    <citation type="submission" date="2024-02" db="EMBL/GenBank/DDBJ databases">
        <authorList>
            <consortium name="ELIXIR-Norway"/>
            <consortium name="Elixir Norway"/>
        </authorList>
    </citation>
    <scope>NUCLEOTIDE SEQUENCE</scope>
</reference>
<dbReference type="PANTHER" id="PTHR10992:SF1032">
    <property type="entry name" value="METHYLESTERASE 17"/>
    <property type="match status" value="1"/>
</dbReference>
<name>A0ABP0U8U9_9BRYO</name>
<feature type="domain" description="AB hydrolase-1" evidence="1">
    <location>
        <begin position="10"/>
        <end position="248"/>
    </location>
</feature>
<dbReference type="InterPro" id="IPR045889">
    <property type="entry name" value="MES/HNL"/>
</dbReference>
<dbReference type="SUPFAM" id="SSF53474">
    <property type="entry name" value="alpha/beta-Hydrolases"/>
    <property type="match status" value="1"/>
</dbReference>
<dbReference type="EMBL" id="OZ019894">
    <property type="protein sequence ID" value="CAK9215717.1"/>
    <property type="molecule type" value="Genomic_DNA"/>
</dbReference>
<evidence type="ECO:0000259" key="1">
    <source>
        <dbReference type="Pfam" id="PF12697"/>
    </source>
</evidence>
<dbReference type="InterPro" id="IPR029058">
    <property type="entry name" value="AB_hydrolase_fold"/>
</dbReference>
<proteinExistence type="predicted"/>
<protein>
    <recommendedName>
        <fullName evidence="1">AB hydrolase-1 domain-containing protein</fullName>
    </recommendedName>
</protein>
<dbReference type="Pfam" id="PF12697">
    <property type="entry name" value="Abhydrolase_6"/>
    <property type="match status" value="1"/>
</dbReference>
<dbReference type="Gene3D" id="3.40.50.1820">
    <property type="entry name" value="alpha/beta hydrolase"/>
    <property type="match status" value="1"/>
</dbReference>
<dbReference type="Proteomes" id="UP001497512">
    <property type="component" value="Chromosome 2"/>
</dbReference>
<organism evidence="2 3">
    <name type="scientific">Sphagnum troendelagicum</name>
    <dbReference type="NCBI Taxonomy" id="128251"/>
    <lineage>
        <taxon>Eukaryota</taxon>
        <taxon>Viridiplantae</taxon>
        <taxon>Streptophyta</taxon>
        <taxon>Embryophyta</taxon>
        <taxon>Bryophyta</taxon>
        <taxon>Sphagnophytina</taxon>
        <taxon>Sphagnopsida</taxon>
        <taxon>Sphagnales</taxon>
        <taxon>Sphagnaceae</taxon>
        <taxon>Sphagnum</taxon>
    </lineage>
</organism>
<keyword evidence="3" id="KW-1185">Reference proteome</keyword>
<dbReference type="InterPro" id="IPR000073">
    <property type="entry name" value="AB_hydrolase_1"/>
</dbReference>
<sequence length="261" mass="29133">MGVSSKPAHFVFVHGGGHGAWCWYKTVDLLRRAGHKATAVDLISCGRDHTDPNHVESFLDYNEPLMELLSNLPDNDKIILVGHDLGGLSVTYAMEHFHDKISAAIFLAAMMLPSGYPLTFDLYELDPTVGQYIEYTFGDGVQNIPTSLYVMEKVQAEVFYHLSPSEDVVLASLLSKPIPLRILDGSTIEFTPEKHGKIPRVYIKTLHDRVLGPPEAQEEAFLCDPDNEPTEVREINSDHSAFFSATKELHQHLVEIAAKYT</sequence>
<gene>
    <name evidence="2" type="ORF">CSSPTR1EN2_LOCUS12871</name>
</gene>
<evidence type="ECO:0000313" key="3">
    <source>
        <dbReference type="Proteomes" id="UP001497512"/>
    </source>
</evidence>